<dbReference type="SMART" id="SM01323">
    <property type="entry name" value="YajC"/>
    <property type="match status" value="1"/>
</dbReference>
<evidence type="ECO:0000256" key="1">
    <source>
        <dbReference type="ARBA" id="ARBA00004162"/>
    </source>
</evidence>
<keyword evidence="4" id="KW-0812">Transmembrane</keyword>
<dbReference type="InterPro" id="IPR003849">
    <property type="entry name" value="Preprotein_translocase_YajC"/>
</dbReference>
<dbReference type="PANTHER" id="PTHR33909">
    <property type="entry name" value="SEC TRANSLOCON ACCESSORY COMPLEX SUBUNIT YAJC"/>
    <property type="match status" value="1"/>
</dbReference>
<evidence type="ECO:0000256" key="6">
    <source>
        <dbReference type="ARBA" id="ARBA00022989"/>
    </source>
</evidence>
<evidence type="ECO:0000256" key="8">
    <source>
        <dbReference type="ARBA" id="ARBA00023136"/>
    </source>
</evidence>
<evidence type="ECO:0000256" key="7">
    <source>
        <dbReference type="ARBA" id="ARBA00023010"/>
    </source>
</evidence>
<dbReference type="GO" id="GO:0015031">
    <property type="term" value="P:protein transport"/>
    <property type="evidence" value="ECO:0007669"/>
    <property type="project" value="UniProtKB-KW"/>
</dbReference>
<dbReference type="PANTHER" id="PTHR33909:SF1">
    <property type="entry name" value="SEC TRANSLOCON ACCESSORY COMPLEX SUBUNIT YAJC"/>
    <property type="match status" value="1"/>
</dbReference>
<proteinExistence type="predicted"/>
<comment type="caution">
    <text evidence="9">The sequence shown here is derived from an EMBL/GenBank/DDBJ whole genome shotgun (WGS) entry which is preliminary data.</text>
</comment>
<dbReference type="AlphaFoldDB" id="A0A644UKJ6"/>
<keyword evidence="6" id="KW-1133">Transmembrane helix</keyword>
<dbReference type="EMBL" id="VSSQ01000128">
    <property type="protein sequence ID" value="MPL79548.1"/>
    <property type="molecule type" value="Genomic_DNA"/>
</dbReference>
<evidence type="ECO:0000313" key="9">
    <source>
        <dbReference type="EMBL" id="MPL79548.1"/>
    </source>
</evidence>
<evidence type="ECO:0000256" key="4">
    <source>
        <dbReference type="ARBA" id="ARBA00022692"/>
    </source>
</evidence>
<organism evidence="9">
    <name type="scientific">bioreactor metagenome</name>
    <dbReference type="NCBI Taxonomy" id="1076179"/>
    <lineage>
        <taxon>unclassified sequences</taxon>
        <taxon>metagenomes</taxon>
        <taxon>ecological metagenomes</taxon>
    </lineage>
</organism>
<name>A0A644UKJ6_9ZZZZ</name>
<keyword evidence="2" id="KW-0813">Transport</keyword>
<evidence type="ECO:0008006" key="10">
    <source>
        <dbReference type="Google" id="ProtNLM"/>
    </source>
</evidence>
<reference evidence="9" key="1">
    <citation type="submission" date="2019-08" db="EMBL/GenBank/DDBJ databases">
        <authorList>
            <person name="Kucharzyk K."/>
            <person name="Murdoch R.W."/>
            <person name="Higgins S."/>
            <person name="Loffler F."/>
        </authorList>
    </citation>
    <scope>NUCLEOTIDE SEQUENCE</scope>
</reference>
<protein>
    <recommendedName>
        <fullName evidence="10">Sec translocon accessory complex subunit YajC</fullName>
    </recommendedName>
</protein>
<evidence type="ECO:0000256" key="5">
    <source>
        <dbReference type="ARBA" id="ARBA00022927"/>
    </source>
</evidence>
<evidence type="ECO:0000256" key="3">
    <source>
        <dbReference type="ARBA" id="ARBA00022475"/>
    </source>
</evidence>
<accession>A0A644UKJ6</accession>
<gene>
    <name evidence="9" type="ORF">SDC9_25432</name>
</gene>
<sequence length="82" mass="9299">MLLLIIVIFYFFMIRPQSARAKKEKQFRESLQKGQKIVTISGMHGKIVEVKETSLILEIANGVNVEIEKTAIALEVGEPKKK</sequence>
<dbReference type="Pfam" id="PF02699">
    <property type="entry name" value="YajC"/>
    <property type="match status" value="1"/>
</dbReference>
<keyword evidence="5" id="KW-0653">Protein transport</keyword>
<keyword evidence="8" id="KW-0472">Membrane</keyword>
<keyword evidence="7" id="KW-0811">Translocation</keyword>
<evidence type="ECO:0000256" key="2">
    <source>
        <dbReference type="ARBA" id="ARBA00022448"/>
    </source>
</evidence>
<comment type="subcellular location">
    <subcellularLocation>
        <location evidence="1">Cell membrane</location>
        <topology evidence="1">Single-pass membrane protein</topology>
    </subcellularLocation>
</comment>
<dbReference type="GO" id="GO:0005886">
    <property type="term" value="C:plasma membrane"/>
    <property type="evidence" value="ECO:0007669"/>
    <property type="project" value="UniProtKB-SubCell"/>
</dbReference>
<dbReference type="NCBIfam" id="TIGR00739">
    <property type="entry name" value="yajC"/>
    <property type="match status" value="1"/>
</dbReference>
<keyword evidence="3" id="KW-1003">Cell membrane</keyword>